<keyword evidence="2" id="KW-1185">Reference proteome</keyword>
<organism evidence="1 2">
    <name type="scientific">Racocetra persica</name>
    <dbReference type="NCBI Taxonomy" id="160502"/>
    <lineage>
        <taxon>Eukaryota</taxon>
        <taxon>Fungi</taxon>
        <taxon>Fungi incertae sedis</taxon>
        <taxon>Mucoromycota</taxon>
        <taxon>Glomeromycotina</taxon>
        <taxon>Glomeromycetes</taxon>
        <taxon>Diversisporales</taxon>
        <taxon>Gigasporaceae</taxon>
        <taxon>Racocetra</taxon>
    </lineage>
</organism>
<sequence length="109" mass="12322">VRLNNIMPRSDKKNRTCTCCGYTFTRPEKLRKHYKSKKNQCNIPITRTQVSKQILPLTSKSGSNLATQISSSQNEVQEGVKDQVVVQDPEAGLGPATQIYREEQTIIQE</sequence>
<gene>
    <name evidence="1" type="ORF">RPERSI_LOCUS16106</name>
</gene>
<feature type="non-terminal residue" evidence="1">
    <location>
        <position position="1"/>
    </location>
</feature>
<reference evidence="1" key="1">
    <citation type="submission" date="2021-06" db="EMBL/GenBank/DDBJ databases">
        <authorList>
            <person name="Kallberg Y."/>
            <person name="Tangrot J."/>
            <person name="Rosling A."/>
        </authorList>
    </citation>
    <scope>NUCLEOTIDE SEQUENCE</scope>
    <source>
        <strain evidence="1">MA461A</strain>
    </source>
</reference>
<comment type="caution">
    <text evidence="1">The sequence shown here is derived from an EMBL/GenBank/DDBJ whole genome shotgun (WGS) entry which is preliminary data.</text>
</comment>
<accession>A0ACA9QXK7</accession>
<feature type="non-terminal residue" evidence="1">
    <location>
        <position position="109"/>
    </location>
</feature>
<evidence type="ECO:0000313" key="1">
    <source>
        <dbReference type="EMBL" id="CAG8768477.1"/>
    </source>
</evidence>
<evidence type="ECO:0000313" key="2">
    <source>
        <dbReference type="Proteomes" id="UP000789920"/>
    </source>
</evidence>
<dbReference type="Proteomes" id="UP000789920">
    <property type="component" value="Unassembled WGS sequence"/>
</dbReference>
<name>A0ACA9QXK7_9GLOM</name>
<protein>
    <submittedName>
        <fullName evidence="1">9967_t:CDS:1</fullName>
    </submittedName>
</protein>
<dbReference type="EMBL" id="CAJVQC010039411">
    <property type="protein sequence ID" value="CAG8768477.1"/>
    <property type="molecule type" value="Genomic_DNA"/>
</dbReference>
<proteinExistence type="predicted"/>